<gene>
    <name evidence="2" type="ORF">AAX29_00157</name>
</gene>
<keyword evidence="1" id="KW-0812">Transmembrane</keyword>
<feature type="transmembrane region" description="Helical" evidence="1">
    <location>
        <begin position="21"/>
        <end position="50"/>
    </location>
</feature>
<feature type="transmembrane region" description="Helical" evidence="1">
    <location>
        <begin position="184"/>
        <end position="202"/>
    </location>
</feature>
<feature type="transmembrane region" description="Helical" evidence="1">
    <location>
        <begin position="156"/>
        <end position="178"/>
    </location>
</feature>
<accession>A0A1C0B978</accession>
<keyword evidence="1" id="KW-1133">Transmembrane helix</keyword>
<feature type="transmembrane region" description="Helical" evidence="1">
    <location>
        <begin position="70"/>
        <end position="90"/>
    </location>
</feature>
<dbReference type="Proteomes" id="UP000093281">
    <property type="component" value="Unassembled WGS sequence"/>
</dbReference>
<protein>
    <submittedName>
        <fullName evidence="2">NnrS protein</fullName>
    </submittedName>
</protein>
<sequence>MIEQEKQYSSRHYSYYPKGEFPIYLAYGFRAIFLILAPYIVINIILWAFLFAGYINLPIDNILNWHIYEMIFGVGSAMIVAFFLTGLPELFPSTTPIVGRKLAYIIILWILGRISFWFMDYLGVFIVAILNISLLIYISYLAVIPAFKDPNKKHISLVYAMALIVFSQIAFFLSVAELIKIDSYKILLLSLVFFLVLILLALRRVSMESINQLLEEEKIDDIFLAKSFRYNLAIFCLLLYGFVEFLFPENSVLAYISFACGASILGIINDFLLKDNRIIFKPFVLYIISIIILTALGFFFLGFNYLFELGFTNHFRHFLTTGSFGMVFYVIMIIVSTIHTGRDIFTNWALNLGLFLIVLSTFIRAFIPYYYEYMILAYILSSILWAIPFVIYMKIFFPFLLNVRVDGLKG</sequence>
<feature type="transmembrane region" description="Helical" evidence="1">
    <location>
        <begin position="348"/>
        <end position="367"/>
    </location>
</feature>
<reference evidence="3" key="1">
    <citation type="submission" date="2015-05" db="EMBL/GenBank/DDBJ databases">
        <authorList>
            <person name="Rovetto F."/>
            <person name="Cocolin L."/>
            <person name="Illeghems K."/>
            <person name="Van Nieuwerburgh F."/>
            <person name="Houf K."/>
        </authorList>
    </citation>
    <scope>NUCLEOTIDE SEQUENCE [LARGE SCALE GENOMIC DNA]</scope>
    <source>
        <strain evidence="3">DU22</strain>
    </source>
</reference>
<dbReference type="RefSeq" id="WP_066185217.1">
    <property type="nucleotide sequence ID" value="NZ_LCUJ01000001.1"/>
</dbReference>
<dbReference type="PATRIC" id="fig|544718.51.peg.148"/>
<evidence type="ECO:0000256" key="1">
    <source>
        <dbReference type="SAM" id="Phobius"/>
    </source>
</evidence>
<dbReference type="OrthoDB" id="9770040at2"/>
<dbReference type="EMBL" id="LCUJ01000001">
    <property type="protein sequence ID" value="OCM00159.1"/>
    <property type="molecule type" value="Genomic_DNA"/>
</dbReference>
<evidence type="ECO:0000313" key="3">
    <source>
        <dbReference type="Proteomes" id="UP000093281"/>
    </source>
</evidence>
<dbReference type="InterPro" id="IPR010266">
    <property type="entry name" value="NnrS"/>
</dbReference>
<feature type="transmembrane region" description="Helical" evidence="1">
    <location>
        <begin position="228"/>
        <end position="247"/>
    </location>
</feature>
<dbReference type="AlphaFoldDB" id="A0A1C0B978"/>
<keyword evidence="1" id="KW-0472">Membrane</keyword>
<feature type="transmembrane region" description="Helical" evidence="1">
    <location>
        <begin position="373"/>
        <end position="401"/>
    </location>
</feature>
<dbReference type="Pfam" id="PF05940">
    <property type="entry name" value="NnrS"/>
    <property type="match status" value="1"/>
</dbReference>
<evidence type="ECO:0000313" key="2">
    <source>
        <dbReference type="EMBL" id="OCM00159.1"/>
    </source>
</evidence>
<feature type="transmembrane region" description="Helical" evidence="1">
    <location>
        <begin position="318"/>
        <end position="336"/>
    </location>
</feature>
<organism evidence="2 3">
    <name type="scientific">Aliarcobacter thereius</name>
    <dbReference type="NCBI Taxonomy" id="544718"/>
    <lineage>
        <taxon>Bacteria</taxon>
        <taxon>Pseudomonadati</taxon>
        <taxon>Campylobacterota</taxon>
        <taxon>Epsilonproteobacteria</taxon>
        <taxon>Campylobacterales</taxon>
        <taxon>Arcobacteraceae</taxon>
        <taxon>Aliarcobacter</taxon>
    </lineage>
</organism>
<name>A0A1C0B978_9BACT</name>
<feature type="transmembrane region" description="Helical" evidence="1">
    <location>
        <begin position="284"/>
        <end position="306"/>
    </location>
</feature>
<dbReference type="STRING" id="544718.AAX25_00921"/>
<feature type="transmembrane region" description="Helical" evidence="1">
    <location>
        <begin position="125"/>
        <end position="144"/>
    </location>
</feature>
<feature type="transmembrane region" description="Helical" evidence="1">
    <location>
        <begin position="253"/>
        <end position="272"/>
    </location>
</feature>
<feature type="transmembrane region" description="Helical" evidence="1">
    <location>
        <begin position="102"/>
        <end position="119"/>
    </location>
</feature>
<comment type="caution">
    <text evidence="2">The sequence shown here is derived from an EMBL/GenBank/DDBJ whole genome shotgun (WGS) entry which is preliminary data.</text>
</comment>
<proteinExistence type="predicted"/>